<evidence type="ECO:0000313" key="8">
    <source>
        <dbReference type="EMBL" id="WWC93104.1"/>
    </source>
</evidence>
<dbReference type="Pfam" id="PF07571">
    <property type="entry name" value="TAF6_C"/>
    <property type="match status" value="1"/>
</dbReference>
<keyword evidence="9" id="KW-1185">Reference proteome</keyword>
<proteinExistence type="inferred from homology"/>
<dbReference type="GO" id="GO:0046695">
    <property type="term" value="C:SLIK (SAGA-like) complex"/>
    <property type="evidence" value="ECO:0007669"/>
    <property type="project" value="InterPro"/>
</dbReference>
<keyword evidence="5" id="KW-0539">Nucleus</keyword>
<dbReference type="RefSeq" id="XP_066079866.1">
    <property type="nucleotide sequence ID" value="XM_066223769.1"/>
</dbReference>
<dbReference type="SUPFAM" id="SSF48371">
    <property type="entry name" value="ARM repeat"/>
    <property type="match status" value="1"/>
</dbReference>
<name>A0AAX4K6W0_9TREE</name>
<evidence type="ECO:0000256" key="5">
    <source>
        <dbReference type="ARBA" id="ARBA00023242"/>
    </source>
</evidence>
<sequence>MPPPQTTGIYPSDSIVEVAQSLPLDPLGQGSADILAGDVEYRLHLILQEAKKFMVNGKRSTLLPEDIEYAMDALNVEPVLIPPKPLPLPAFQSLSIPSGSSSSSSSNQQQQQIYHLPDDEIDFSTYLKKPLPNGVLNSSGVKWKSHWLAVEGIQPAIKENPTPIQRAGPSRSQPASTSLKPQARNVLPQELQLYFTRLTTALVPLSNTNTNTNENEYERHRLAALTSLKNDIAINGILVYLVKWLSESIQKCLMASTITISQLIDSTQAVIENEGIFLEPYIHILLPPLMSIILTVPLGPHPPSSSSSNQPSPYDLRLHASQVLGKIAEKYGKSYPGLIPRLVSTLNKALNSPPFPSPLGASNPPSGRYEGALLALSSLGQQAVKTTVWGKAGENIIRIDDLAGRLYSDSSKKKNPLIRALIKCLSVIITPKPADTPTPQVNLDEIADAFGPNLANNLNKKLWTASEILRLRREELENESSQNNGDTNGNSVNGQVKQDDMEIDQPTT</sequence>
<dbReference type="Proteomes" id="UP001355207">
    <property type="component" value="Chromosome 11"/>
</dbReference>
<comment type="similarity">
    <text evidence="2">Belongs to the TAF6 family.</text>
</comment>
<feature type="domain" description="TATA box binding protein associated factor (TAF) histone-like fold" evidence="7">
    <location>
        <begin position="8"/>
        <end position="75"/>
    </location>
</feature>
<evidence type="ECO:0000259" key="7">
    <source>
        <dbReference type="SMART" id="SM00803"/>
    </source>
</evidence>
<evidence type="ECO:0000256" key="4">
    <source>
        <dbReference type="ARBA" id="ARBA00023163"/>
    </source>
</evidence>
<feature type="compositionally biased region" description="Polar residues" evidence="6">
    <location>
        <begin position="170"/>
        <end position="180"/>
    </location>
</feature>
<dbReference type="InterPro" id="IPR011442">
    <property type="entry name" value="TAF6_C"/>
</dbReference>
<dbReference type="Gene3D" id="1.25.40.770">
    <property type="entry name" value="TAF6, C-terminal HEAT repeat domain"/>
    <property type="match status" value="1"/>
</dbReference>
<dbReference type="InterPro" id="IPR004823">
    <property type="entry name" value="TAF_TATA-bd_Histone-like_dom"/>
</dbReference>
<feature type="compositionally biased region" description="Polar residues" evidence="6">
    <location>
        <begin position="485"/>
        <end position="496"/>
    </location>
</feature>
<dbReference type="GO" id="GO:0003713">
    <property type="term" value="F:transcription coactivator activity"/>
    <property type="evidence" value="ECO:0007669"/>
    <property type="project" value="TreeGrafter"/>
</dbReference>
<feature type="region of interest" description="Disordered" evidence="6">
    <location>
        <begin position="476"/>
        <end position="508"/>
    </location>
</feature>
<evidence type="ECO:0000256" key="1">
    <source>
        <dbReference type="ARBA" id="ARBA00004123"/>
    </source>
</evidence>
<feature type="region of interest" description="Disordered" evidence="6">
    <location>
        <begin position="158"/>
        <end position="181"/>
    </location>
</feature>
<dbReference type="Pfam" id="PF02969">
    <property type="entry name" value="TAF"/>
    <property type="match status" value="1"/>
</dbReference>
<dbReference type="GeneID" id="91098738"/>
<dbReference type="InterPro" id="IPR009072">
    <property type="entry name" value="Histone-fold"/>
</dbReference>
<evidence type="ECO:0000313" key="9">
    <source>
        <dbReference type="Proteomes" id="UP001355207"/>
    </source>
</evidence>
<dbReference type="SUPFAM" id="SSF47113">
    <property type="entry name" value="Histone-fold"/>
    <property type="match status" value="1"/>
</dbReference>
<dbReference type="GO" id="GO:0051123">
    <property type="term" value="P:RNA polymerase II preinitiation complex assembly"/>
    <property type="evidence" value="ECO:0007669"/>
    <property type="project" value="TreeGrafter"/>
</dbReference>
<dbReference type="InterPro" id="IPR046344">
    <property type="entry name" value="TAF6_C_sf"/>
</dbReference>
<dbReference type="EMBL" id="CP144108">
    <property type="protein sequence ID" value="WWC93104.1"/>
    <property type="molecule type" value="Genomic_DNA"/>
</dbReference>
<comment type="subcellular location">
    <subcellularLocation>
        <location evidence="1">Nucleus</location>
    </subcellularLocation>
</comment>
<dbReference type="CDD" id="cd22931">
    <property type="entry name" value="HFD_TAF6"/>
    <property type="match status" value="1"/>
</dbReference>
<evidence type="ECO:0000256" key="2">
    <source>
        <dbReference type="ARBA" id="ARBA00007688"/>
    </source>
</evidence>
<dbReference type="CDD" id="cd08050">
    <property type="entry name" value="TAF6C"/>
    <property type="match status" value="1"/>
</dbReference>
<accession>A0AAX4K6W0</accession>
<reference evidence="8 9" key="1">
    <citation type="submission" date="2024-01" db="EMBL/GenBank/DDBJ databases">
        <title>Comparative genomics of Cryptococcus and Kwoniella reveals pathogenesis evolution and contrasting modes of karyotype evolution via chromosome fusion or intercentromeric recombination.</title>
        <authorList>
            <person name="Coelho M.A."/>
            <person name="David-Palma M."/>
            <person name="Shea T."/>
            <person name="Bowers K."/>
            <person name="McGinley-Smith S."/>
            <person name="Mohammad A.W."/>
            <person name="Gnirke A."/>
            <person name="Yurkov A.M."/>
            <person name="Nowrousian M."/>
            <person name="Sun S."/>
            <person name="Cuomo C.A."/>
            <person name="Heitman J."/>
        </authorList>
    </citation>
    <scope>NUCLEOTIDE SEQUENCE [LARGE SCALE GENOMIC DNA]</scope>
    <source>
        <strain evidence="8 9">CBS 6074</strain>
    </source>
</reference>
<evidence type="ECO:0000256" key="6">
    <source>
        <dbReference type="SAM" id="MobiDB-lite"/>
    </source>
</evidence>
<dbReference type="PANTHER" id="PTHR10221:SF9">
    <property type="entry name" value="TRANSCRIPTION INITIATION FACTOR TFIID SUBUNIT 6"/>
    <property type="match status" value="1"/>
</dbReference>
<dbReference type="InterPro" id="IPR016024">
    <property type="entry name" value="ARM-type_fold"/>
</dbReference>
<dbReference type="GO" id="GO:0000124">
    <property type="term" value="C:SAGA complex"/>
    <property type="evidence" value="ECO:0007669"/>
    <property type="project" value="InterPro"/>
</dbReference>
<dbReference type="SMART" id="SM00803">
    <property type="entry name" value="TAF"/>
    <property type="match status" value="1"/>
</dbReference>
<dbReference type="Gene3D" id="1.10.20.10">
    <property type="entry name" value="Histone, subunit A"/>
    <property type="match status" value="1"/>
</dbReference>
<dbReference type="GO" id="GO:0016251">
    <property type="term" value="F:RNA polymerase II general transcription initiation factor activity"/>
    <property type="evidence" value="ECO:0007669"/>
    <property type="project" value="InterPro"/>
</dbReference>
<dbReference type="InterPro" id="IPR037796">
    <property type="entry name" value="TAF6"/>
</dbReference>
<gene>
    <name evidence="8" type="ORF">L201_008070</name>
</gene>
<dbReference type="PANTHER" id="PTHR10221">
    <property type="entry name" value="TRANSCRIPTION INITIATION FACTOR TFIID SUBUNIT 6"/>
    <property type="match status" value="1"/>
</dbReference>
<keyword evidence="4" id="KW-0804">Transcription</keyword>
<dbReference type="GO" id="GO:0005669">
    <property type="term" value="C:transcription factor TFIID complex"/>
    <property type="evidence" value="ECO:0007669"/>
    <property type="project" value="InterPro"/>
</dbReference>
<dbReference type="AlphaFoldDB" id="A0AAX4K6W0"/>
<keyword evidence="3" id="KW-0805">Transcription regulation</keyword>
<dbReference type="GO" id="GO:0046982">
    <property type="term" value="F:protein heterodimerization activity"/>
    <property type="evidence" value="ECO:0007669"/>
    <property type="project" value="InterPro"/>
</dbReference>
<evidence type="ECO:0000256" key="3">
    <source>
        <dbReference type="ARBA" id="ARBA00023015"/>
    </source>
</evidence>
<organism evidence="8 9">
    <name type="scientific">Kwoniella dendrophila CBS 6074</name>
    <dbReference type="NCBI Taxonomy" id="1295534"/>
    <lineage>
        <taxon>Eukaryota</taxon>
        <taxon>Fungi</taxon>
        <taxon>Dikarya</taxon>
        <taxon>Basidiomycota</taxon>
        <taxon>Agaricomycotina</taxon>
        <taxon>Tremellomycetes</taxon>
        <taxon>Tremellales</taxon>
        <taxon>Cryptococcaceae</taxon>
        <taxon>Kwoniella</taxon>
    </lineage>
</organism>
<protein>
    <recommendedName>
        <fullName evidence="7">TATA box binding protein associated factor (TAF) histone-like fold domain-containing protein</fullName>
    </recommendedName>
</protein>